<dbReference type="OrthoDB" id="10011777at2759"/>
<reference evidence="3" key="1">
    <citation type="submission" date="2017-03" db="EMBL/GenBank/DDBJ databases">
        <title>Genomes of endolithic fungi from Antarctica.</title>
        <authorList>
            <person name="Coleine C."/>
            <person name="Masonjones S."/>
            <person name="Stajich J.E."/>
        </authorList>
    </citation>
    <scope>NUCLEOTIDE SEQUENCE [LARGE SCALE GENOMIC DNA]</scope>
    <source>
        <strain evidence="3">CCFEE 5527</strain>
    </source>
</reference>
<dbReference type="PANTHER" id="PTHR40624:SF1">
    <property type="entry name" value="BIOSYNTHESIS MONOOXYGENASE, PUTATIVE (AFU_ORTHOLOGUE AFUA_1G12025)-RELATED"/>
    <property type="match status" value="1"/>
</dbReference>
<dbReference type="InParanoid" id="A0A1V8TN95"/>
<evidence type="ECO:0000259" key="1">
    <source>
        <dbReference type="PROSITE" id="PS51725"/>
    </source>
</evidence>
<sequence>MPDHIALLCTLHPASQEKRERILDLLRRLAREYYIKPSAKCIAWSYFTPAAKLTADATSFPLMGMEVYTDKSALQAQVDDTEHFQPYHALVKREGLYAKPEELQSWYLDCGFVARGEGQTKGGKGGLVSVSRLVCKDVAGAAKVLHGLREFSKWVESEEPGVLSYGVFTRPKAQSEVLVWVRYVSGKAIRRHDEAPEHRAAQKLMGPHLDMKKTETTVWREVEDSFVAPLPASSSAKL</sequence>
<feature type="domain" description="ABM" evidence="1">
    <location>
        <begin position="127"/>
        <end position="218"/>
    </location>
</feature>
<dbReference type="Pfam" id="PF03992">
    <property type="entry name" value="ABM"/>
    <property type="match status" value="1"/>
</dbReference>
<dbReference type="Proteomes" id="UP000192596">
    <property type="component" value="Unassembled WGS sequence"/>
</dbReference>
<dbReference type="PANTHER" id="PTHR40624">
    <property type="entry name" value="BIOSYNTHESIS MONOOXYGENASE, PUTATIVE (AFU_ORTHOLOGUE AFUA_1G12025)-RELATED"/>
    <property type="match status" value="1"/>
</dbReference>
<dbReference type="Gene3D" id="3.30.70.100">
    <property type="match status" value="2"/>
</dbReference>
<evidence type="ECO:0000313" key="3">
    <source>
        <dbReference type="Proteomes" id="UP000192596"/>
    </source>
</evidence>
<comment type="caution">
    <text evidence="2">The sequence shown here is derived from an EMBL/GenBank/DDBJ whole genome shotgun (WGS) entry which is preliminary data.</text>
</comment>
<protein>
    <recommendedName>
        <fullName evidence="1">ABM domain-containing protein</fullName>
    </recommendedName>
</protein>
<gene>
    <name evidence="2" type="ORF">B0A48_02145</name>
</gene>
<accession>A0A1V8TN95</accession>
<dbReference type="InterPro" id="IPR007138">
    <property type="entry name" value="ABM_dom"/>
</dbReference>
<dbReference type="EMBL" id="NAJO01000004">
    <property type="protein sequence ID" value="OQO12682.1"/>
    <property type="molecule type" value="Genomic_DNA"/>
</dbReference>
<dbReference type="PROSITE" id="PS51725">
    <property type="entry name" value="ABM"/>
    <property type="match status" value="1"/>
</dbReference>
<name>A0A1V8TN95_9PEZI</name>
<proteinExistence type="predicted"/>
<dbReference type="STRING" id="1507870.A0A1V8TN95"/>
<organism evidence="2 3">
    <name type="scientific">Cryoendolithus antarcticus</name>
    <dbReference type="NCBI Taxonomy" id="1507870"/>
    <lineage>
        <taxon>Eukaryota</taxon>
        <taxon>Fungi</taxon>
        <taxon>Dikarya</taxon>
        <taxon>Ascomycota</taxon>
        <taxon>Pezizomycotina</taxon>
        <taxon>Dothideomycetes</taxon>
        <taxon>Dothideomycetidae</taxon>
        <taxon>Cladosporiales</taxon>
        <taxon>Cladosporiaceae</taxon>
        <taxon>Cryoendolithus</taxon>
    </lineage>
</organism>
<keyword evidence="3" id="KW-1185">Reference proteome</keyword>
<dbReference type="AlphaFoldDB" id="A0A1V8TN95"/>
<dbReference type="SUPFAM" id="SSF54909">
    <property type="entry name" value="Dimeric alpha+beta barrel"/>
    <property type="match status" value="1"/>
</dbReference>
<dbReference type="InterPro" id="IPR011008">
    <property type="entry name" value="Dimeric_a/b-barrel"/>
</dbReference>
<evidence type="ECO:0000313" key="2">
    <source>
        <dbReference type="EMBL" id="OQO12682.1"/>
    </source>
</evidence>